<comment type="caution">
    <text evidence="7">The sequence shown here is derived from an EMBL/GenBank/DDBJ whole genome shotgun (WGS) entry which is preliminary data.</text>
</comment>
<dbReference type="Pfam" id="PF00043">
    <property type="entry name" value="GST_C"/>
    <property type="match status" value="1"/>
</dbReference>
<dbReference type="Gene3D" id="1.20.1050.10">
    <property type="match status" value="1"/>
</dbReference>
<evidence type="ECO:0000256" key="1">
    <source>
        <dbReference type="ARBA" id="ARBA00012452"/>
    </source>
</evidence>
<evidence type="ECO:0000259" key="5">
    <source>
        <dbReference type="PROSITE" id="PS50404"/>
    </source>
</evidence>
<dbReference type="Gene3D" id="3.40.30.10">
    <property type="entry name" value="Glutaredoxin"/>
    <property type="match status" value="1"/>
</dbReference>
<dbReference type="GO" id="GO:0006749">
    <property type="term" value="P:glutathione metabolic process"/>
    <property type="evidence" value="ECO:0007669"/>
    <property type="project" value="TreeGrafter"/>
</dbReference>
<protein>
    <recommendedName>
        <fullName evidence="1">glutathione transferase</fullName>
        <ecNumber evidence="1">2.5.1.18</ecNumber>
    </recommendedName>
</protein>
<dbReference type="InterPro" id="IPR036249">
    <property type="entry name" value="Thioredoxin-like_sf"/>
</dbReference>
<evidence type="ECO:0000256" key="2">
    <source>
        <dbReference type="ARBA" id="ARBA00022679"/>
    </source>
</evidence>
<dbReference type="InterPro" id="IPR036282">
    <property type="entry name" value="Glutathione-S-Trfase_C_sf"/>
</dbReference>
<dbReference type="GO" id="GO:0004364">
    <property type="term" value="F:glutathione transferase activity"/>
    <property type="evidence" value="ECO:0007669"/>
    <property type="project" value="UniProtKB-EC"/>
</dbReference>
<dbReference type="SFLD" id="SFLDS00019">
    <property type="entry name" value="Glutathione_Transferase_(cytos"/>
    <property type="match status" value="1"/>
</dbReference>
<dbReference type="EC" id="2.5.1.18" evidence="1"/>
<dbReference type="SFLD" id="SFLDG01154">
    <property type="entry name" value="Main.5:_Phi-like"/>
    <property type="match status" value="1"/>
</dbReference>
<dbReference type="PANTHER" id="PTHR43900:SF3">
    <property type="entry name" value="GLUTATHIONE S-TRANSFERASE RHO"/>
    <property type="match status" value="1"/>
</dbReference>
<dbReference type="PROSITE" id="PS50404">
    <property type="entry name" value="GST_NTER"/>
    <property type="match status" value="1"/>
</dbReference>
<organism evidence="7 8">
    <name type="scientific">Leucocoprinus birnbaumii</name>
    <dbReference type="NCBI Taxonomy" id="56174"/>
    <lineage>
        <taxon>Eukaryota</taxon>
        <taxon>Fungi</taxon>
        <taxon>Dikarya</taxon>
        <taxon>Basidiomycota</taxon>
        <taxon>Agaricomycotina</taxon>
        <taxon>Agaricomycetes</taxon>
        <taxon>Agaricomycetidae</taxon>
        <taxon>Agaricales</taxon>
        <taxon>Agaricineae</taxon>
        <taxon>Agaricaceae</taxon>
        <taxon>Leucocoprinus</taxon>
    </lineage>
</organism>
<dbReference type="SFLD" id="SFLDG00358">
    <property type="entry name" value="Main_(cytGST)"/>
    <property type="match status" value="1"/>
</dbReference>
<dbReference type="Pfam" id="PF02798">
    <property type="entry name" value="GST_N"/>
    <property type="match status" value="1"/>
</dbReference>
<evidence type="ECO:0000256" key="4">
    <source>
        <dbReference type="RuleBase" id="RU003494"/>
    </source>
</evidence>
<dbReference type="GO" id="GO:0043295">
    <property type="term" value="F:glutathione binding"/>
    <property type="evidence" value="ECO:0007669"/>
    <property type="project" value="TreeGrafter"/>
</dbReference>
<name>A0AAD5VL93_9AGAR</name>
<dbReference type="Proteomes" id="UP001213000">
    <property type="component" value="Unassembled WGS sequence"/>
</dbReference>
<comment type="catalytic activity">
    <reaction evidence="3">
        <text>RX + glutathione = an S-substituted glutathione + a halide anion + H(+)</text>
        <dbReference type="Rhea" id="RHEA:16437"/>
        <dbReference type="ChEBI" id="CHEBI:15378"/>
        <dbReference type="ChEBI" id="CHEBI:16042"/>
        <dbReference type="ChEBI" id="CHEBI:17792"/>
        <dbReference type="ChEBI" id="CHEBI:57925"/>
        <dbReference type="ChEBI" id="CHEBI:90779"/>
        <dbReference type="EC" id="2.5.1.18"/>
    </reaction>
</comment>
<gene>
    <name evidence="7" type="ORF">NP233_g9059</name>
</gene>
<evidence type="ECO:0000313" key="8">
    <source>
        <dbReference type="Proteomes" id="UP001213000"/>
    </source>
</evidence>
<dbReference type="EMBL" id="JANIEX010000778">
    <property type="protein sequence ID" value="KAJ3563252.1"/>
    <property type="molecule type" value="Genomic_DNA"/>
</dbReference>
<dbReference type="InterPro" id="IPR010987">
    <property type="entry name" value="Glutathione-S-Trfase_C-like"/>
</dbReference>
<feature type="domain" description="GST C-terminal" evidence="6">
    <location>
        <begin position="89"/>
        <end position="215"/>
    </location>
</feature>
<evidence type="ECO:0000259" key="6">
    <source>
        <dbReference type="PROSITE" id="PS50405"/>
    </source>
</evidence>
<evidence type="ECO:0000256" key="3">
    <source>
        <dbReference type="ARBA" id="ARBA00047960"/>
    </source>
</evidence>
<keyword evidence="2" id="KW-0808">Transferase</keyword>
<dbReference type="SUPFAM" id="SSF47616">
    <property type="entry name" value="GST C-terminal domain-like"/>
    <property type="match status" value="1"/>
</dbReference>
<dbReference type="InterPro" id="IPR040079">
    <property type="entry name" value="Glutathione_S-Trfase"/>
</dbReference>
<evidence type="ECO:0000313" key="7">
    <source>
        <dbReference type="EMBL" id="KAJ3563252.1"/>
    </source>
</evidence>
<dbReference type="GO" id="GO:0005737">
    <property type="term" value="C:cytoplasm"/>
    <property type="evidence" value="ECO:0007669"/>
    <property type="project" value="TreeGrafter"/>
</dbReference>
<proteinExistence type="inferred from homology"/>
<dbReference type="PANTHER" id="PTHR43900">
    <property type="entry name" value="GLUTATHIONE S-TRANSFERASE RHO"/>
    <property type="match status" value="1"/>
</dbReference>
<dbReference type="InterPro" id="IPR004045">
    <property type="entry name" value="Glutathione_S-Trfase_N"/>
</dbReference>
<dbReference type="AlphaFoldDB" id="A0AAD5VL93"/>
<dbReference type="PROSITE" id="PS50405">
    <property type="entry name" value="GST_CTER"/>
    <property type="match status" value="1"/>
</dbReference>
<sequence length="215" mass="24583">MPLKLYGWRGSSPAHLVAIILHEKQIPYEWVEVDLPKGEHKALPFTNVNPFGEVPAIDDNGFVLYESRAIARYLDEKYPNQGIQLYPQDLQKRAIADQAAWAELWQFYRYGATIVFEVFNKGLFGLATDLAIIAEAKKTIIQKMDIYEGILSKQKYLAGDELTLADIGHIPIMGRLVEEVRLELGAGRPNVQRWIDELLSRESWRVVKQKYIGLV</sequence>
<dbReference type="InterPro" id="IPR004046">
    <property type="entry name" value="GST_C"/>
</dbReference>
<dbReference type="SUPFAM" id="SSF52833">
    <property type="entry name" value="Thioredoxin-like"/>
    <property type="match status" value="1"/>
</dbReference>
<reference evidence="7" key="1">
    <citation type="submission" date="2022-07" db="EMBL/GenBank/DDBJ databases">
        <title>Genome Sequence of Leucocoprinus birnbaumii.</title>
        <authorList>
            <person name="Buettner E."/>
        </authorList>
    </citation>
    <scope>NUCLEOTIDE SEQUENCE</scope>
    <source>
        <strain evidence="7">VT141</strain>
    </source>
</reference>
<comment type="similarity">
    <text evidence="4">Belongs to the GST superfamily.</text>
</comment>
<keyword evidence="8" id="KW-1185">Reference proteome</keyword>
<dbReference type="FunFam" id="3.40.30.10:FF:000016">
    <property type="entry name" value="Glutathione S-transferase F2"/>
    <property type="match status" value="1"/>
</dbReference>
<feature type="domain" description="GST N-terminal" evidence="5">
    <location>
        <begin position="1"/>
        <end position="82"/>
    </location>
</feature>
<accession>A0AAD5VL93</accession>